<evidence type="ECO:0000256" key="2">
    <source>
        <dbReference type="ARBA" id="ARBA00022801"/>
    </source>
</evidence>
<dbReference type="NCBIfam" id="TIGR00724">
    <property type="entry name" value="urea_amlyse_rel"/>
    <property type="match status" value="1"/>
</dbReference>
<dbReference type="PANTHER" id="PTHR43309">
    <property type="entry name" value="5-OXOPROLINASE SUBUNIT C"/>
    <property type="match status" value="1"/>
</dbReference>
<gene>
    <name evidence="5" type="ORF">SAMN04488528_100430</name>
</gene>
<protein>
    <submittedName>
        <fullName evidence="5">Biotin-dependent carboxylase uncharacterized domain-containing protein</fullName>
    </submittedName>
</protein>
<dbReference type="GO" id="GO:0005524">
    <property type="term" value="F:ATP binding"/>
    <property type="evidence" value="ECO:0007669"/>
    <property type="project" value="UniProtKB-KW"/>
</dbReference>
<feature type="domain" description="Carboxyltransferase" evidence="4">
    <location>
        <begin position="25"/>
        <end position="308"/>
    </location>
</feature>
<dbReference type="SUPFAM" id="SSF50891">
    <property type="entry name" value="Cyclophilin-like"/>
    <property type="match status" value="1"/>
</dbReference>
<dbReference type="PANTHER" id="PTHR43309:SF5">
    <property type="entry name" value="5-OXOPROLINASE SUBUNIT C"/>
    <property type="match status" value="1"/>
</dbReference>
<evidence type="ECO:0000259" key="4">
    <source>
        <dbReference type="SMART" id="SM00797"/>
    </source>
</evidence>
<name>A0A1I0W4B1_9CLOT</name>
<evidence type="ECO:0000313" key="5">
    <source>
        <dbReference type="EMBL" id="SFA83482.1"/>
    </source>
</evidence>
<dbReference type="InterPro" id="IPR052708">
    <property type="entry name" value="PxpC"/>
</dbReference>
<proteinExistence type="predicted"/>
<dbReference type="GO" id="GO:0016787">
    <property type="term" value="F:hydrolase activity"/>
    <property type="evidence" value="ECO:0007669"/>
    <property type="project" value="UniProtKB-KW"/>
</dbReference>
<accession>A0A1I0W4B1</accession>
<evidence type="ECO:0000313" key="6">
    <source>
        <dbReference type="Proteomes" id="UP000198619"/>
    </source>
</evidence>
<dbReference type="RefSeq" id="WP_177199299.1">
    <property type="nucleotide sequence ID" value="NZ_FOKI01000004.1"/>
</dbReference>
<dbReference type="Proteomes" id="UP000198619">
    <property type="component" value="Unassembled WGS sequence"/>
</dbReference>
<sequence>MGKIKILNPGFFTTIQDKGRFGYRSLGIASSGAMDRFSYEIANFLVGNKMLMPSLEMMISGPEIQFYNKELISICGGNLNPRINNKEVPLWTAIKVNSGDVLSFKGDKNGMVAYLSFAGGLHVNKVLNSYSTNIKGHFGGVCGRNLKLNDDIEILTNETNINQYINNKLPNQYVPIYKNSINVNVILGPQDDYFSKEEINKFLDETYEISPLIDRVGFRLSGESLVHKKGSNIISDANNIGSIQVPGDGMPIILMNDCGTTGGYPKIASVIFSDLDKVAQLKPGDKIKFTNISLEKSHNLYKKYYEKLNQIKGILLDRNLSDNYYNVKVNGNTYVISIEEQ</sequence>
<dbReference type="EMBL" id="FOKI01000004">
    <property type="protein sequence ID" value="SFA83482.1"/>
    <property type="molecule type" value="Genomic_DNA"/>
</dbReference>
<keyword evidence="3" id="KW-0067">ATP-binding</keyword>
<dbReference type="AlphaFoldDB" id="A0A1I0W4B1"/>
<dbReference type="Gene3D" id="2.40.100.10">
    <property type="entry name" value="Cyclophilin-like"/>
    <property type="match status" value="1"/>
</dbReference>
<keyword evidence="6" id="KW-1185">Reference proteome</keyword>
<evidence type="ECO:0000256" key="1">
    <source>
        <dbReference type="ARBA" id="ARBA00022741"/>
    </source>
</evidence>
<dbReference type="SMART" id="SM00797">
    <property type="entry name" value="AHS2"/>
    <property type="match status" value="1"/>
</dbReference>
<evidence type="ECO:0000256" key="3">
    <source>
        <dbReference type="ARBA" id="ARBA00022840"/>
    </source>
</evidence>
<keyword evidence="1" id="KW-0547">Nucleotide-binding</keyword>
<dbReference type="Pfam" id="PF02626">
    <property type="entry name" value="CT_A_B"/>
    <property type="match status" value="1"/>
</dbReference>
<organism evidence="5 6">
    <name type="scientific">Clostridium frigidicarnis</name>
    <dbReference type="NCBI Taxonomy" id="84698"/>
    <lineage>
        <taxon>Bacteria</taxon>
        <taxon>Bacillati</taxon>
        <taxon>Bacillota</taxon>
        <taxon>Clostridia</taxon>
        <taxon>Eubacteriales</taxon>
        <taxon>Clostridiaceae</taxon>
        <taxon>Clostridium</taxon>
    </lineage>
</organism>
<dbReference type="InterPro" id="IPR029000">
    <property type="entry name" value="Cyclophilin-like_dom_sf"/>
</dbReference>
<dbReference type="InterPro" id="IPR003778">
    <property type="entry name" value="CT_A_B"/>
</dbReference>
<reference evidence="5 6" key="1">
    <citation type="submission" date="2016-10" db="EMBL/GenBank/DDBJ databases">
        <authorList>
            <person name="de Groot N.N."/>
        </authorList>
    </citation>
    <scope>NUCLEOTIDE SEQUENCE [LARGE SCALE GENOMIC DNA]</scope>
    <source>
        <strain evidence="5 6">DSM 12271</strain>
    </source>
</reference>
<keyword evidence="2" id="KW-0378">Hydrolase</keyword>
<dbReference type="STRING" id="84698.SAMN04488528_100430"/>